<gene>
    <name evidence="1" type="ORF">Pla52o_04010</name>
</gene>
<organism evidence="1 2">
    <name type="scientific">Novipirellula galeiformis</name>
    <dbReference type="NCBI Taxonomy" id="2528004"/>
    <lineage>
        <taxon>Bacteria</taxon>
        <taxon>Pseudomonadati</taxon>
        <taxon>Planctomycetota</taxon>
        <taxon>Planctomycetia</taxon>
        <taxon>Pirellulales</taxon>
        <taxon>Pirellulaceae</taxon>
        <taxon>Novipirellula</taxon>
    </lineage>
</organism>
<proteinExistence type="predicted"/>
<comment type="caution">
    <text evidence="1">The sequence shown here is derived from an EMBL/GenBank/DDBJ whole genome shotgun (WGS) entry which is preliminary data.</text>
</comment>
<sequence length="114" mass="13363">MHGELFDPQAELLVHDRLRPHWSQSGAIVFVTFRCIDSIPKSVLQRWDREKNDWLRRRGLLKSRHWSDVLSTLEAPRYVEFSKQFNRCREDSLSLVAVVACCVDLSWQGSLVTH</sequence>
<name>A0A5C6CQG3_9BACT</name>
<reference evidence="1 2" key="1">
    <citation type="submission" date="2019-02" db="EMBL/GenBank/DDBJ databases">
        <title>Deep-cultivation of Planctomycetes and their phenomic and genomic characterization uncovers novel biology.</title>
        <authorList>
            <person name="Wiegand S."/>
            <person name="Jogler M."/>
            <person name="Boedeker C."/>
            <person name="Pinto D."/>
            <person name="Vollmers J."/>
            <person name="Rivas-Marin E."/>
            <person name="Kohn T."/>
            <person name="Peeters S.H."/>
            <person name="Heuer A."/>
            <person name="Rast P."/>
            <person name="Oberbeckmann S."/>
            <person name="Bunk B."/>
            <person name="Jeske O."/>
            <person name="Meyerdierks A."/>
            <person name="Storesund J.E."/>
            <person name="Kallscheuer N."/>
            <person name="Luecker S."/>
            <person name="Lage O.M."/>
            <person name="Pohl T."/>
            <person name="Merkel B.J."/>
            <person name="Hornburger P."/>
            <person name="Mueller R.-W."/>
            <person name="Bruemmer F."/>
            <person name="Labrenz M."/>
            <person name="Spormann A.M."/>
            <person name="Op Den Camp H."/>
            <person name="Overmann J."/>
            <person name="Amann R."/>
            <person name="Jetten M.S.M."/>
            <person name="Mascher T."/>
            <person name="Medema M.H."/>
            <person name="Devos D.P."/>
            <person name="Kaster A.-K."/>
            <person name="Ovreas L."/>
            <person name="Rohde M."/>
            <person name="Galperin M.Y."/>
            <person name="Jogler C."/>
        </authorList>
    </citation>
    <scope>NUCLEOTIDE SEQUENCE [LARGE SCALE GENOMIC DNA]</scope>
    <source>
        <strain evidence="1 2">Pla52o</strain>
    </source>
</reference>
<protein>
    <submittedName>
        <fullName evidence="1">Uncharacterized protein</fullName>
    </submittedName>
</protein>
<dbReference type="EMBL" id="SJPT01000001">
    <property type="protein sequence ID" value="TWU26548.1"/>
    <property type="molecule type" value="Genomic_DNA"/>
</dbReference>
<evidence type="ECO:0000313" key="2">
    <source>
        <dbReference type="Proteomes" id="UP000316304"/>
    </source>
</evidence>
<accession>A0A5C6CQG3</accession>
<dbReference type="AlphaFoldDB" id="A0A5C6CQG3"/>
<keyword evidence="2" id="KW-1185">Reference proteome</keyword>
<evidence type="ECO:0000313" key="1">
    <source>
        <dbReference type="EMBL" id="TWU26548.1"/>
    </source>
</evidence>
<dbReference type="Proteomes" id="UP000316304">
    <property type="component" value="Unassembled WGS sequence"/>
</dbReference>